<comment type="caution">
    <text evidence="1">The sequence shown here is derived from an EMBL/GenBank/DDBJ whole genome shotgun (WGS) entry which is preliminary data.</text>
</comment>
<gene>
    <name evidence="1" type="ORF">D6851_00250</name>
</gene>
<dbReference type="OrthoDB" id="7595610at2"/>
<dbReference type="AlphaFoldDB" id="A0A420EQM3"/>
<dbReference type="RefSeq" id="WP_120322891.1">
    <property type="nucleotide sequence ID" value="NZ_RAPF01000001.1"/>
</dbReference>
<proteinExistence type="predicted"/>
<dbReference type="EMBL" id="RAPF01000001">
    <property type="protein sequence ID" value="RKF22988.1"/>
    <property type="molecule type" value="Genomic_DNA"/>
</dbReference>
<evidence type="ECO:0000313" key="2">
    <source>
        <dbReference type="Proteomes" id="UP000284395"/>
    </source>
</evidence>
<evidence type="ECO:0000313" key="1">
    <source>
        <dbReference type="EMBL" id="RKF22988.1"/>
    </source>
</evidence>
<reference evidence="1 2" key="1">
    <citation type="submission" date="2018-09" db="EMBL/GenBank/DDBJ databases">
        <title>Altererythrobacter spongiae sp. nov., isolated from a marine sponge.</title>
        <authorList>
            <person name="Zhuang L."/>
            <person name="Luo L."/>
        </authorList>
    </citation>
    <scope>NUCLEOTIDE SEQUENCE [LARGE SCALE GENOMIC DNA]</scope>
    <source>
        <strain evidence="1 2">HN-Y73</strain>
    </source>
</reference>
<protein>
    <submittedName>
        <fullName evidence="1">Uncharacterized protein</fullName>
    </submittedName>
</protein>
<keyword evidence="2" id="KW-1185">Reference proteome</keyword>
<name>A0A420EQM3_9SPHN</name>
<sequence length="324" mass="34902">MSNEVQYIIDPERINALGGSDFANPPYARFTPAPSVSAEDFSFQNTFDSLKGQTESLSVSGVTGSIDTIEKTVVGIGRDEEKEKDGISWDDVMETQERIREEIRKISVAGIEMSREELDQTIEDLSDPEKRERAAQNYATQNNTTVAKAREEIDRVSQYLLALRAIDDGKATAAQQALVTEFEADPQAKSRVERVLNATHHATAKLDAAVAAGQAELPREEIFAALAAADNASRNAIIANVEDTSIWEDAREAQGITGDDLNWTAQTRGNGDVGVLAFSDTRSGSVITPVYNEVSANAAAAPQLAQAQAPTDPVSQSNVELGMG</sequence>
<accession>A0A420EQM3</accession>
<dbReference type="Proteomes" id="UP000284395">
    <property type="component" value="Unassembled WGS sequence"/>
</dbReference>
<organism evidence="1 2">
    <name type="scientific">Altericroceibacterium spongiae</name>
    <dbReference type="NCBI Taxonomy" id="2320269"/>
    <lineage>
        <taxon>Bacteria</taxon>
        <taxon>Pseudomonadati</taxon>
        <taxon>Pseudomonadota</taxon>
        <taxon>Alphaproteobacteria</taxon>
        <taxon>Sphingomonadales</taxon>
        <taxon>Erythrobacteraceae</taxon>
        <taxon>Altericroceibacterium</taxon>
    </lineage>
</organism>